<dbReference type="PROSITE" id="PS51186">
    <property type="entry name" value="GNAT"/>
    <property type="match status" value="1"/>
</dbReference>
<feature type="domain" description="N-acetyltransferase" evidence="1">
    <location>
        <begin position="18"/>
        <end position="178"/>
    </location>
</feature>
<sequence>MIDPTALNVGPTPTAPALVLRPWRVEDAAALVEVYRDPELRRWTQTPMECEDDGVTWVQVHEQDWAAGVRFGFAVLEAAHGSEPSPLVGNVVLKKVAPGKPSAEVGYWTAAQARGRSVAPRALEALTAWAFETFRPDGLELLELLHQVDNPASCRVAVKCGYEFDRTLPATPPAYPLDGHLHVRHAST</sequence>
<dbReference type="OrthoDB" id="2061990at2"/>
<protein>
    <submittedName>
        <fullName evidence="2">Acetyltransferase</fullName>
    </submittedName>
</protein>
<dbReference type="PANTHER" id="PTHR43441:SF10">
    <property type="entry name" value="ACETYLTRANSFERASE"/>
    <property type="match status" value="1"/>
</dbReference>
<dbReference type="GO" id="GO:1990189">
    <property type="term" value="F:protein N-terminal-serine acetyltransferase activity"/>
    <property type="evidence" value="ECO:0007669"/>
    <property type="project" value="TreeGrafter"/>
</dbReference>
<dbReference type="RefSeq" id="WP_141294277.1">
    <property type="nucleotide sequence ID" value="NZ_BJMN01000009.1"/>
</dbReference>
<dbReference type="AlphaFoldDB" id="A0A4Y3RFR2"/>
<evidence type="ECO:0000313" key="3">
    <source>
        <dbReference type="Proteomes" id="UP000315226"/>
    </source>
</evidence>
<comment type="caution">
    <text evidence="2">The sequence shown here is derived from an EMBL/GenBank/DDBJ whole genome shotgun (WGS) entry which is preliminary data.</text>
</comment>
<keyword evidence="3" id="KW-1185">Reference proteome</keyword>
<dbReference type="InterPro" id="IPR016181">
    <property type="entry name" value="Acyl_CoA_acyltransferase"/>
</dbReference>
<name>A0A4Y3RFR2_9ACTN</name>
<proteinExistence type="predicted"/>
<reference evidence="2 3" key="1">
    <citation type="submission" date="2019-06" db="EMBL/GenBank/DDBJ databases">
        <title>Whole genome shotgun sequence of Streptomyces gardneri NBRC 12865.</title>
        <authorList>
            <person name="Hosoyama A."/>
            <person name="Uohara A."/>
            <person name="Ohji S."/>
            <person name="Ichikawa N."/>
        </authorList>
    </citation>
    <scope>NUCLEOTIDE SEQUENCE [LARGE SCALE GENOMIC DNA]</scope>
    <source>
        <strain evidence="2 3">NBRC 12865</strain>
    </source>
</reference>
<dbReference type="SUPFAM" id="SSF55729">
    <property type="entry name" value="Acyl-CoA N-acyltransferases (Nat)"/>
    <property type="match status" value="1"/>
</dbReference>
<gene>
    <name evidence="2" type="ORF">SGA01_13430</name>
</gene>
<dbReference type="InterPro" id="IPR000182">
    <property type="entry name" value="GNAT_dom"/>
</dbReference>
<accession>A0A4Y3RFR2</accession>
<dbReference type="Proteomes" id="UP000315226">
    <property type="component" value="Unassembled WGS sequence"/>
</dbReference>
<dbReference type="GO" id="GO:0008999">
    <property type="term" value="F:protein-N-terminal-alanine acetyltransferase activity"/>
    <property type="evidence" value="ECO:0007669"/>
    <property type="project" value="TreeGrafter"/>
</dbReference>
<dbReference type="PANTHER" id="PTHR43441">
    <property type="entry name" value="RIBOSOMAL-PROTEIN-SERINE ACETYLTRANSFERASE"/>
    <property type="match status" value="1"/>
</dbReference>
<dbReference type="EMBL" id="BJMN01000009">
    <property type="protein sequence ID" value="GEB55738.1"/>
    <property type="molecule type" value="Genomic_DNA"/>
</dbReference>
<keyword evidence="2" id="KW-0808">Transferase</keyword>
<evidence type="ECO:0000313" key="2">
    <source>
        <dbReference type="EMBL" id="GEB55738.1"/>
    </source>
</evidence>
<dbReference type="Pfam" id="PF13302">
    <property type="entry name" value="Acetyltransf_3"/>
    <property type="match status" value="1"/>
</dbReference>
<evidence type="ECO:0000259" key="1">
    <source>
        <dbReference type="PROSITE" id="PS51186"/>
    </source>
</evidence>
<dbReference type="Gene3D" id="3.40.630.30">
    <property type="match status" value="1"/>
</dbReference>
<dbReference type="GO" id="GO:0005737">
    <property type="term" value="C:cytoplasm"/>
    <property type="evidence" value="ECO:0007669"/>
    <property type="project" value="TreeGrafter"/>
</dbReference>
<dbReference type="InterPro" id="IPR051908">
    <property type="entry name" value="Ribosomal_N-acetyltransferase"/>
</dbReference>
<organism evidence="2 3">
    <name type="scientific">Streptomyces gardneri</name>
    <dbReference type="NCBI Taxonomy" id="66892"/>
    <lineage>
        <taxon>Bacteria</taxon>
        <taxon>Bacillati</taxon>
        <taxon>Actinomycetota</taxon>
        <taxon>Actinomycetes</taxon>
        <taxon>Kitasatosporales</taxon>
        <taxon>Streptomycetaceae</taxon>
        <taxon>Streptomyces</taxon>
    </lineage>
</organism>